<dbReference type="EMBL" id="CP080034">
    <property type="protein sequence ID" value="QYC10693.1"/>
    <property type="molecule type" value="Genomic_DNA"/>
</dbReference>
<keyword evidence="5" id="KW-1185">Reference proteome</keyword>
<reference evidence="4 5" key="1">
    <citation type="submission" date="2021-07" db="EMBL/GenBank/DDBJ databases">
        <title>Isolation and characterization of bacteria from a gold mining with a capacity of golden bioaccumulation.</title>
        <authorList>
            <person name="Yang X.J."/>
        </authorList>
    </citation>
    <scope>NUCLEOTIDE SEQUENCE [LARGE SCALE GENOMIC DNA]</scope>
    <source>
        <strain evidence="4 5">Au29</strain>
    </source>
</reference>
<evidence type="ECO:0000313" key="4">
    <source>
        <dbReference type="EMBL" id="QYC10693.1"/>
    </source>
</evidence>
<keyword evidence="1" id="KW-0805">Transcription regulation</keyword>
<evidence type="ECO:0000256" key="3">
    <source>
        <dbReference type="ARBA" id="ARBA00023163"/>
    </source>
</evidence>
<accession>A0ABX8TKU2</accession>
<keyword evidence="2" id="KW-0731">Sigma factor</keyword>
<dbReference type="NCBIfam" id="TIGR02937">
    <property type="entry name" value="sigma70-ECF"/>
    <property type="match status" value="1"/>
</dbReference>
<dbReference type="RefSeq" id="WP_219353433.1">
    <property type="nucleotide sequence ID" value="NZ_CP080034.1"/>
</dbReference>
<evidence type="ECO:0000256" key="1">
    <source>
        <dbReference type="ARBA" id="ARBA00023015"/>
    </source>
</evidence>
<dbReference type="InterPro" id="IPR039425">
    <property type="entry name" value="RNA_pol_sigma-70-like"/>
</dbReference>
<protein>
    <submittedName>
        <fullName evidence="4">RNA polymerase sigma factor</fullName>
    </submittedName>
</protein>
<evidence type="ECO:0000256" key="2">
    <source>
        <dbReference type="ARBA" id="ARBA00023082"/>
    </source>
</evidence>
<dbReference type="InterPro" id="IPR014284">
    <property type="entry name" value="RNA_pol_sigma-70_dom"/>
</dbReference>
<dbReference type="GeneID" id="94373891"/>
<proteinExistence type="predicted"/>
<gene>
    <name evidence="4" type="ORF">KWG56_01345</name>
</gene>
<dbReference type="PANTHER" id="PTHR43133">
    <property type="entry name" value="RNA POLYMERASE ECF-TYPE SIGMA FACTO"/>
    <property type="match status" value="1"/>
</dbReference>
<keyword evidence="3" id="KW-0804">Transcription</keyword>
<organism evidence="4 5">
    <name type="scientific">Brevundimonas nasdae</name>
    <dbReference type="NCBI Taxonomy" id="172043"/>
    <lineage>
        <taxon>Bacteria</taxon>
        <taxon>Pseudomonadati</taxon>
        <taxon>Pseudomonadota</taxon>
        <taxon>Alphaproteobacteria</taxon>
        <taxon>Caulobacterales</taxon>
        <taxon>Caulobacteraceae</taxon>
        <taxon>Brevundimonas</taxon>
    </lineage>
</organism>
<evidence type="ECO:0000313" key="5">
    <source>
        <dbReference type="Proteomes" id="UP000824334"/>
    </source>
</evidence>
<name>A0ABX8TKU2_9CAUL</name>
<dbReference type="Proteomes" id="UP000824334">
    <property type="component" value="Chromosome"/>
</dbReference>
<dbReference type="PANTHER" id="PTHR43133:SF63">
    <property type="entry name" value="RNA POLYMERASE SIGMA FACTOR FECI-RELATED"/>
    <property type="match status" value="1"/>
</dbReference>
<sequence length="181" mass="20238">MTDTSQMRLRGHLVTHYDSLLSRVAARLGSRERARDALQDAFVKLSGDGVLEEVRHPTTYLFRMALNIAANSRRKDSRLLGFDEVASLLDVPDDAADPSRVLEARSEVQIVEQVMAAMSPRRFEICSAAWLEGESTLDIAQKRKMPLRTVQHELRQASLEIQKALARPKIVNLRQSGSGVS</sequence>